<feature type="compositionally biased region" description="Acidic residues" evidence="1">
    <location>
        <begin position="49"/>
        <end position="78"/>
    </location>
</feature>
<evidence type="ECO:0000256" key="1">
    <source>
        <dbReference type="SAM" id="MobiDB-lite"/>
    </source>
</evidence>
<reference evidence="3 4" key="1">
    <citation type="submission" date="2019-07" db="EMBL/GenBank/DDBJ databases">
        <authorList>
            <person name="Jastrzebski P J."/>
            <person name="Paukszto L."/>
            <person name="Jastrzebski P J."/>
        </authorList>
    </citation>
    <scope>NUCLEOTIDE SEQUENCE [LARGE SCALE GENOMIC DNA]</scope>
    <source>
        <strain evidence="3 4">WMS-il1</strain>
    </source>
</reference>
<feature type="chain" id="PRO_5022149392" evidence="2">
    <location>
        <begin position="18"/>
        <end position="160"/>
    </location>
</feature>
<dbReference type="Proteomes" id="UP000321570">
    <property type="component" value="Unassembled WGS sequence"/>
</dbReference>
<gene>
    <name evidence="3" type="ORF">WMSIL1_LOCUS10772</name>
</gene>
<sequence length="160" mass="18707">MIKVIFIILLASYVAFPTRVYRKDFNDETNNNFKQADESKMDKGKVSNDDNEYDDDDDDVEDDEDNDDDFDDDDDADEGNLGLSKKVLWAGPQTYNGYYQSRYRNNGKTKSSFVSDSRLRRSDKSSKPKERVNLEETIQNKNRKYDSNYRQGLQEFADLM</sequence>
<dbReference type="EMBL" id="CABIJS010000477">
    <property type="protein sequence ID" value="VUZ52269.1"/>
    <property type="molecule type" value="Genomic_DNA"/>
</dbReference>
<evidence type="ECO:0000256" key="2">
    <source>
        <dbReference type="SAM" id="SignalP"/>
    </source>
</evidence>
<organism evidence="3 4">
    <name type="scientific">Hymenolepis diminuta</name>
    <name type="common">Rat tapeworm</name>
    <dbReference type="NCBI Taxonomy" id="6216"/>
    <lineage>
        <taxon>Eukaryota</taxon>
        <taxon>Metazoa</taxon>
        <taxon>Spiralia</taxon>
        <taxon>Lophotrochozoa</taxon>
        <taxon>Platyhelminthes</taxon>
        <taxon>Cestoda</taxon>
        <taxon>Eucestoda</taxon>
        <taxon>Cyclophyllidea</taxon>
        <taxon>Hymenolepididae</taxon>
        <taxon>Hymenolepis</taxon>
    </lineage>
</organism>
<feature type="compositionally biased region" description="Basic and acidic residues" evidence="1">
    <location>
        <begin position="117"/>
        <end position="132"/>
    </location>
</feature>
<keyword evidence="2" id="KW-0732">Signal</keyword>
<dbReference type="AlphaFoldDB" id="A0A564YZ21"/>
<keyword evidence="4" id="KW-1185">Reference proteome</keyword>
<accession>A0A564YZ21</accession>
<feature type="compositionally biased region" description="Basic and acidic residues" evidence="1">
    <location>
        <begin position="35"/>
        <end position="48"/>
    </location>
</feature>
<feature type="region of interest" description="Disordered" evidence="1">
    <location>
        <begin position="29"/>
        <end position="85"/>
    </location>
</feature>
<feature type="compositionally biased region" description="Polar residues" evidence="1">
    <location>
        <begin position="99"/>
        <end position="114"/>
    </location>
</feature>
<evidence type="ECO:0000313" key="3">
    <source>
        <dbReference type="EMBL" id="VUZ52269.1"/>
    </source>
</evidence>
<name>A0A564YZ21_HYMDI</name>
<feature type="signal peptide" evidence="2">
    <location>
        <begin position="1"/>
        <end position="17"/>
    </location>
</feature>
<evidence type="ECO:0000313" key="4">
    <source>
        <dbReference type="Proteomes" id="UP000321570"/>
    </source>
</evidence>
<proteinExistence type="predicted"/>
<feature type="region of interest" description="Disordered" evidence="1">
    <location>
        <begin position="99"/>
        <end position="132"/>
    </location>
</feature>
<protein>
    <submittedName>
        <fullName evidence="3">Uncharacterized protein</fullName>
    </submittedName>
</protein>